<evidence type="ECO:0000259" key="1">
    <source>
        <dbReference type="Pfam" id="PF07510"/>
    </source>
</evidence>
<dbReference type="AlphaFoldDB" id="A0A7G7YP77"/>
<organism evidence="2 3">
    <name type="scientific">Corynebacterium anserum</name>
    <dbReference type="NCBI Taxonomy" id="2684406"/>
    <lineage>
        <taxon>Bacteria</taxon>
        <taxon>Bacillati</taxon>
        <taxon>Actinomycetota</taxon>
        <taxon>Actinomycetes</taxon>
        <taxon>Mycobacteriales</taxon>
        <taxon>Corynebacteriaceae</taxon>
        <taxon>Corynebacterium</taxon>
    </lineage>
</organism>
<proteinExistence type="predicted"/>
<evidence type="ECO:0000313" key="3">
    <source>
        <dbReference type="Proteomes" id="UP000515275"/>
    </source>
</evidence>
<keyword evidence="3" id="KW-1185">Reference proteome</keyword>
<feature type="domain" description="GmrSD restriction endonucleases C-terminal" evidence="1">
    <location>
        <begin position="118"/>
        <end position="214"/>
    </location>
</feature>
<dbReference type="EMBL" id="CP046883">
    <property type="protein sequence ID" value="QNH96297.1"/>
    <property type="molecule type" value="Genomic_DNA"/>
</dbReference>
<sequence>MTIHNALRLPRRAFSFACVVAVVLVATVRVPAFHPFLHPSPPVELRARVEQALDVAHIIDRRLRVLGYERSLFGSGWAMTVTAEGTYLSTRDAVIQRAHRALAHDAREQRSLSNSQREQQGLDDYTGEAVTASAIEIDHIVPLAAAWDLGAHKWDMAQRRRFANDLALNLAATFSQLNREKSDATLSHWVPPDETRQCSYAARYLTVITEYGLDLPRDDAETARQVCHIR</sequence>
<dbReference type="Gene3D" id="1.10.30.50">
    <property type="match status" value="1"/>
</dbReference>
<name>A0A7G7YP77_9CORY</name>
<gene>
    <name evidence="2" type="ORF">GP473_06140</name>
</gene>
<dbReference type="KEGG" id="cans:GP473_06140"/>
<reference evidence="2 3" key="1">
    <citation type="submission" date="2019-12" db="EMBL/GenBank/DDBJ databases">
        <title>Corynebacterium sp. nov., isolated from feces of the Anser Albifrons in China.</title>
        <authorList>
            <person name="Liu Q."/>
        </authorList>
    </citation>
    <scope>NUCLEOTIDE SEQUENCE [LARGE SCALE GENOMIC DNA]</scope>
    <source>
        <strain evidence="2 3">23H37-10</strain>
    </source>
</reference>
<dbReference type="RefSeq" id="WP_186276717.1">
    <property type="nucleotide sequence ID" value="NZ_CP046883.1"/>
</dbReference>
<evidence type="ECO:0000313" key="2">
    <source>
        <dbReference type="EMBL" id="QNH96297.1"/>
    </source>
</evidence>
<dbReference type="InterPro" id="IPR011089">
    <property type="entry name" value="GmrSD_C"/>
</dbReference>
<protein>
    <submittedName>
        <fullName evidence="2">DUF1524 domain-containing protein</fullName>
    </submittedName>
</protein>
<dbReference type="Pfam" id="PF07510">
    <property type="entry name" value="GmrSD_C"/>
    <property type="match status" value="1"/>
</dbReference>
<dbReference type="Proteomes" id="UP000515275">
    <property type="component" value="Chromosome"/>
</dbReference>
<accession>A0A7G7YP77</accession>